<protein>
    <recommendedName>
        <fullName evidence="1">F-box domain-containing protein</fullName>
    </recommendedName>
</protein>
<dbReference type="SUPFAM" id="SSF81383">
    <property type="entry name" value="F-box domain"/>
    <property type="match status" value="1"/>
</dbReference>
<dbReference type="PROSITE" id="PS50181">
    <property type="entry name" value="FBOX"/>
    <property type="match status" value="1"/>
</dbReference>
<comment type="caution">
    <text evidence="2">The sequence shown here is derived from an EMBL/GenBank/DDBJ whole genome shotgun (WGS) entry which is preliminary data.</text>
</comment>
<evidence type="ECO:0000313" key="3">
    <source>
        <dbReference type="Proteomes" id="UP000823388"/>
    </source>
</evidence>
<dbReference type="Pfam" id="PF00646">
    <property type="entry name" value="F-box"/>
    <property type="match status" value="1"/>
</dbReference>
<dbReference type="InterPro" id="IPR036047">
    <property type="entry name" value="F-box-like_dom_sf"/>
</dbReference>
<name>A0A8T0NNC2_PANVG</name>
<dbReference type="PANTHER" id="PTHR34223:SF26">
    <property type="entry name" value="OS02G0188900 PROTEIN"/>
    <property type="match status" value="1"/>
</dbReference>
<dbReference type="InterPro" id="IPR053197">
    <property type="entry name" value="F-box_SCFL_complex_component"/>
</dbReference>
<sequence length="418" mass="47191">MAEASGDARAVSEGVAGAACRINALPSHVLSRAISFLDARQLVQTCVLSRRWRHLWRSVPRISFSRDEFDGMAETEDECDVLFKEFVNRFLMLRNPAALDEFRLQYNIPDASDDLEADAKDANLWIHHALQSNARSVEVFGGVNDLLIDPGVFTSNCCFVTSMLLCLALLEPPFFRSLQTGCPVLERLILQCCTIYDPDISSHTLKVLTLDGECHCTFEGRATISIPSLVELCFFPDGARIPLLKNMESLVKASVLVGTDPSEVDDICQFLRSLSGVTHLKFHGKGFKLEMEQNLQWWPKFNNLTTLTLGNCCLYGDFYPLIFFLQNSPNLEQLTLELMQRFRQIDLDQTFIGDPEERSFTCEHLVMVDIVFKYYGSQPKGLDDDAVLNNLLKHLYNNGVTPDQIFIKDRIIRSIVSG</sequence>
<dbReference type="EMBL" id="CM029053">
    <property type="protein sequence ID" value="KAG2550065.1"/>
    <property type="molecule type" value="Genomic_DNA"/>
</dbReference>
<organism evidence="2 3">
    <name type="scientific">Panicum virgatum</name>
    <name type="common">Blackwell switchgrass</name>
    <dbReference type="NCBI Taxonomy" id="38727"/>
    <lineage>
        <taxon>Eukaryota</taxon>
        <taxon>Viridiplantae</taxon>
        <taxon>Streptophyta</taxon>
        <taxon>Embryophyta</taxon>
        <taxon>Tracheophyta</taxon>
        <taxon>Spermatophyta</taxon>
        <taxon>Magnoliopsida</taxon>
        <taxon>Liliopsida</taxon>
        <taxon>Poales</taxon>
        <taxon>Poaceae</taxon>
        <taxon>PACMAD clade</taxon>
        <taxon>Panicoideae</taxon>
        <taxon>Panicodae</taxon>
        <taxon>Paniceae</taxon>
        <taxon>Panicinae</taxon>
        <taxon>Panicum</taxon>
        <taxon>Panicum sect. Hiantes</taxon>
    </lineage>
</organism>
<gene>
    <name evidence="2" type="ORF">PVAP13_9KG241900</name>
</gene>
<dbReference type="Gene3D" id="3.80.10.10">
    <property type="entry name" value="Ribonuclease Inhibitor"/>
    <property type="match status" value="1"/>
</dbReference>
<keyword evidence="3" id="KW-1185">Reference proteome</keyword>
<proteinExistence type="predicted"/>
<dbReference type="Gene3D" id="1.20.1280.50">
    <property type="match status" value="1"/>
</dbReference>
<dbReference type="SUPFAM" id="SSF52047">
    <property type="entry name" value="RNI-like"/>
    <property type="match status" value="1"/>
</dbReference>
<dbReference type="AlphaFoldDB" id="A0A8T0NNC2"/>
<dbReference type="InterPro" id="IPR032675">
    <property type="entry name" value="LRR_dom_sf"/>
</dbReference>
<evidence type="ECO:0000259" key="1">
    <source>
        <dbReference type="PROSITE" id="PS50181"/>
    </source>
</evidence>
<feature type="domain" description="F-box" evidence="1">
    <location>
        <begin position="19"/>
        <end position="67"/>
    </location>
</feature>
<dbReference type="InterPro" id="IPR001810">
    <property type="entry name" value="F-box_dom"/>
</dbReference>
<dbReference type="Proteomes" id="UP000823388">
    <property type="component" value="Chromosome 9K"/>
</dbReference>
<reference evidence="2 3" key="1">
    <citation type="submission" date="2020-05" db="EMBL/GenBank/DDBJ databases">
        <title>WGS assembly of Panicum virgatum.</title>
        <authorList>
            <person name="Lovell J.T."/>
            <person name="Jenkins J."/>
            <person name="Shu S."/>
            <person name="Juenger T.E."/>
            <person name="Schmutz J."/>
        </authorList>
    </citation>
    <scope>NUCLEOTIDE SEQUENCE [LARGE SCALE GENOMIC DNA]</scope>
    <source>
        <strain evidence="3">cv. AP13</strain>
    </source>
</reference>
<accession>A0A8T0NNC2</accession>
<dbReference type="PANTHER" id="PTHR34223">
    <property type="entry name" value="OS11G0201299 PROTEIN"/>
    <property type="match status" value="1"/>
</dbReference>
<evidence type="ECO:0000313" key="2">
    <source>
        <dbReference type="EMBL" id="KAG2550065.1"/>
    </source>
</evidence>